<dbReference type="AlphaFoldDB" id="A0A1G9QP10"/>
<dbReference type="InterPro" id="IPR010982">
    <property type="entry name" value="Lambda_DNA-bd_dom_sf"/>
</dbReference>
<sequence>MSNFKTRITQLWEEMKDHDYRTTQEDFAGLFGATKNQLKGWLRGSGEPNSELMKTIARVSNVSVDWLVGNTDTRTLDQANPHSYDEKIKKLTPDIRRAIDLIIKSCSQYQSK</sequence>
<dbReference type="PROSITE" id="PS50943">
    <property type="entry name" value="HTH_CROC1"/>
    <property type="match status" value="1"/>
</dbReference>
<dbReference type="Pfam" id="PF01381">
    <property type="entry name" value="HTH_3"/>
    <property type="match status" value="1"/>
</dbReference>
<dbReference type="Gene3D" id="1.10.260.40">
    <property type="entry name" value="lambda repressor-like DNA-binding domains"/>
    <property type="match status" value="1"/>
</dbReference>
<dbReference type="SUPFAM" id="SSF47413">
    <property type="entry name" value="lambda repressor-like DNA-binding domains"/>
    <property type="match status" value="1"/>
</dbReference>
<keyword evidence="3" id="KW-1185">Reference proteome</keyword>
<evidence type="ECO:0000313" key="2">
    <source>
        <dbReference type="EMBL" id="SDM12025.1"/>
    </source>
</evidence>
<accession>A0A1G9QP10</accession>
<proteinExistence type="predicted"/>
<dbReference type="EMBL" id="FNHB01000002">
    <property type="protein sequence ID" value="SDM12025.1"/>
    <property type="molecule type" value="Genomic_DNA"/>
</dbReference>
<gene>
    <name evidence="2" type="ORF">SAMN04488502_102226</name>
</gene>
<dbReference type="Proteomes" id="UP000214880">
    <property type="component" value="Unassembled WGS sequence"/>
</dbReference>
<dbReference type="OrthoDB" id="9805856at2"/>
<evidence type="ECO:0000259" key="1">
    <source>
        <dbReference type="PROSITE" id="PS50943"/>
    </source>
</evidence>
<dbReference type="GO" id="GO:0003677">
    <property type="term" value="F:DNA binding"/>
    <property type="evidence" value="ECO:0007669"/>
    <property type="project" value="InterPro"/>
</dbReference>
<dbReference type="InterPro" id="IPR001387">
    <property type="entry name" value="Cro/C1-type_HTH"/>
</dbReference>
<feature type="domain" description="HTH cro/C1-type" evidence="1">
    <location>
        <begin position="23"/>
        <end position="67"/>
    </location>
</feature>
<protein>
    <submittedName>
        <fullName evidence="2">Helix-turn-helix</fullName>
    </submittedName>
</protein>
<evidence type="ECO:0000313" key="3">
    <source>
        <dbReference type="Proteomes" id="UP000214880"/>
    </source>
</evidence>
<dbReference type="RefSeq" id="WP_092070555.1">
    <property type="nucleotide sequence ID" value="NZ_FNHB01000002.1"/>
</dbReference>
<dbReference type="STRING" id="146817.SAMN04488502_102226"/>
<dbReference type="CDD" id="cd00093">
    <property type="entry name" value="HTH_XRE"/>
    <property type="match status" value="1"/>
</dbReference>
<name>A0A1G9QP10_9FIRM</name>
<organism evidence="2 3">
    <name type="scientific">Dendrosporobacter quercicolus</name>
    <dbReference type="NCBI Taxonomy" id="146817"/>
    <lineage>
        <taxon>Bacteria</taxon>
        <taxon>Bacillati</taxon>
        <taxon>Bacillota</taxon>
        <taxon>Negativicutes</taxon>
        <taxon>Selenomonadales</taxon>
        <taxon>Sporomusaceae</taxon>
        <taxon>Dendrosporobacter</taxon>
    </lineage>
</organism>
<reference evidence="2 3" key="1">
    <citation type="submission" date="2016-10" db="EMBL/GenBank/DDBJ databases">
        <authorList>
            <person name="de Groot N.N."/>
        </authorList>
    </citation>
    <scope>NUCLEOTIDE SEQUENCE [LARGE SCALE GENOMIC DNA]</scope>
    <source>
        <strain evidence="2 3">DSM 1736</strain>
    </source>
</reference>